<dbReference type="InterPro" id="IPR007703">
    <property type="entry name" value="PIF3"/>
</dbReference>
<feature type="transmembrane region" description="Helical" evidence="1">
    <location>
        <begin position="6"/>
        <end position="25"/>
    </location>
</feature>
<evidence type="ECO:0000256" key="1">
    <source>
        <dbReference type="SAM" id="Phobius"/>
    </source>
</evidence>
<sequence>MSPLIGVILILFIVAILIVYMYNWLLREKEYDNTIDKGIRVVFDRHNILNCDTILVPCVNNTQCRDNCQNGTMTHCSETGYCARGSSVIMQQEDECDASLGMFRVFTTIGNLGTQTICLSLYRDVID</sequence>
<keyword evidence="1" id="KW-1133">Transmembrane helix</keyword>
<reference evidence="2" key="1">
    <citation type="journal article" date="2016" name="PLoS ONE">
        <title>Genome of Cnaphalocrocis medinalis Granulovirus, the First Crambidae-Infecting Betabaculovirus Isolated from Rice Leaffolder to Sequenced.</title>
        <authorList>
            <person name="Han G."/>
            <person name="Xu J."/>
            <person name="Liu Q."/>
            <person name="Li C."/>
            <person name="Xu H."/>
            <person name="Lu Z."/>
        </authorList>
    </citation>
    <scope>NUCLEOTIDE SEQUENCE</scope>
</reference>
<accession>A0A0X9FCK5</accession>
<evidence type="ECO:0000313" key="2">
    <source>
        <dbReference type="EMBL" id="ALN41979.1"/>
    </source>
</evidence>
<dbReference type="Pfam" id="PF05006">
    <property type="entry name" value="PIF3"/>
    <property type="match status" value="1"/>
</dbReference>
<organism evidence="2">
    <name type="scientific">Cnaphalocrocis medinalis granulovirus</name>
    <dbReference type="NCBI Taxonomy" id="1750712"/>
    <lineage>
        <taxon>Viruses</taxon>
        <taxon>Viruses incertae sedis</taxon>
        <taxon>Naldaviricetes</taxon>
        <taxon>Lefavirales</taxon>
        <taxon>Baculoviridae</taxon>
        <taxon>Betabaculovirus</taxon>
        <taxon>Betabaculovirus cnamedinalis</taxon>
    </lineage>
</organism>
<name>A0A0X9FCK5_9BBAC</name>
<keyword evidence="1" id="KW-0472">Membrane</keyword>
<protein>
    <submittedName>
        <fullName evidence="2">Pif-3</fullName>
    </submittedName>
</protein>
<keyword evidence="1" id="KW-0812">Transmembrane</keyword>
<proteinExistence type="predicted"/>
<dbReference type="EMBL" id="KP658210">
    <property type="protein sequence ID" value="ALN41979.1"/>
    <property type="molecule type" value="Genomic_DNA"/>
</dbReference>